<sequence>MISQCNNKKWILPGQINRMRILITGSNGFVAQKFCELWQHNQIEGVLLGVSKTANRNKDLPSSSFRQCDLIDLEALNDLLTAFRPTHILHTAALSSVESCVDNPDMAQRINVDLTTFLGEYATSHNAHLTFLSTDFVFDGIQGPYKEEDLTAPVNAYGESKVRAEESLLTLEGKIAILRTILVYGCISDSKRGNLVLWAKKQLEEGNPIRVVRDQWRMPTWVDDLAQACFLAMKKEAQGLFHISGSELYSIEEVVYQVADYWNLDKSLISSITAKDIGQDQNRPARTGFVLDKARTVLGFTPTPFVVSLQKIDEQLKQHNS</sequence>
<comment type="similarity">
    <text evidence="2 6">Belongs to the dTDP-4-dehydrorhamnose reductase family.</text>
</comment>
<dbReference type="UniPathway" id="UPA00124"/>
<dbReference type="EC" id="1.1.1.133" evidence="3 6"/>
<evidence type="ECO:0000256" key="4">
    <source>
        <dbReference type="ARBA" id="ARBA00017099"/>
    </source>
</evidence>
<name>A0A4R6WEV2_9SPHI</name>
<dbReference type="Pfam" id="PF04321">
    <property type="entry name" value="RmlD_sub_bind"/>
    <property type="match status" value="1"/>
</dbReference>
<dbReference type="InterPro" id="IPR005913">
    <property type="entry name" value="dTDP_dehydrorham_reduct"/>
</dbReference>
<dbReference type="GO" id="GO:0019305">
    <property type="term" value="P:dTDP-rhamnose biosynthetic process"/>
    <property type="evidence" value="ECO:0007669"/>
    <property type="project" value="UniProtKB-UniPathway"/>
</dbReference>
<organism evidence="8 9">
    <name type="scientific">Sphingobacterium yanglingense</name>
    <dbReference type="NCBI Taxonomy" id="1437280"/>
    <lineage>
        <taxon>Bacteria</taxon>
        <taxon>Pseudomonadati</taxon>
        <taxon>Bacteroidota</taxon>
        <taxon>Sphingobacteriia</taxon>
        <taxon>Sphingobacteriales</taxon>
        <taxon>Sphingobacteriaceae</taxon>
        <taxon>Sphingobacterium</taxon>
    </lineage>
</organism>
<dbReference type="PANTHER" id="PTHR10491">
    <property type="entry name" value="DTDP-4-DEHYDRORHAMNOSE REDUCTASE"/>
    <property type="match status" value="1"/>
</dbReference>
<dbReference type="GO" id="GO:0008831">
    <property type="term" value="F:dTDP-4-dehydrorhamnose reductase activity"/>
    <property type="evidence" value="ECO:0007669"/>
    <property type="project" value="UniProtKB-EC"/>
</dbReference>
<evidence type="ECO:0000259" key="7">
    <source>
        <dbReference type="Pfam" id="PF04321"/>
    </source>
</evidence>
<comment type="pathway">
    <text evidence="1 6">Carbohydrate biosynthesis; dTDP-L-rhamnose biosynthesis.</text>
</comment>
<dbReference type="PANTHER" id="PTHR10491:SF4">
    <property type="entry name" value="METHIONINE ADENOSYLTRANSFERASE 2 SUBUNIT BETA"/>
    <property type="match status" value="1"/>
</dbReference>
<comment type="function">
    <text evidence="6">Catalyzes the reduction of dTDP-6-deoxy-L-lyxo-4-hexulose to yield dTDP-L-rhamnose.</text>
</comment>
<dbReference type="Gene3D" id="3.40.50.720">
    <property type="entry name" value="NAD(P)-binding Rossmann-like Domain"/>
    <property type="match status" value="1"/>
</dbReference>
<evidence type="ECO:0000256" key="2">
    <source>
        <dbReference type="ARBA" id="ARBA00010944"/>
    </source>
</evidence>
<gene>
    <name evidence="8" type="ORF">CLV99_3146</name>
</gene>
<dbReference type="Proteomes" id="UP000295292">
    <property type="component" value="Unassembled WGS sequence"/>
</dbReference>
<dbReference type="SUPFAM" id="SSF51735">
    <property type="entry name" value="NAD(P)-binding Rossmann-fold domains"/>
    <property type="match status" value="1"/>
</dbReference>
<comment type="catalytic activity">
    <reaction evidence="5">
        <text>dTDP-beta-L-rhamnose + NADP(+) = dTDP-4-dehydro-beta-L-rhamnose + NADPH + H(+)</text>
        <dbReference type="Rhea" id="RHEA:21796"/>
        <dbReference type="ChEBI" id="CHEBI:15378"/>
        <dbReference type="ChEBI" id="CHEBI:57510"/>
        <dbReference type="ChEBI" id="CHEBI:57783"/>
        <dbReference type="ChEBI" id="CHEBI:58349"/>
        <dbReference type="ChEBI" id="CHEBI:62830"/>
        <dbReference type="EC" id="1.1.1.133"/>
    </reaction>
</comment>
<dbReference type="CDD" id="cd05254">
    <property type="entry name" value="dTDP_HR_like_SDR_e"/>
    <property type="match status" value="1"/>
</dbReference>
<protein>
    <recommendedName>
        <fullName evidence="4 6">dTDP-4-dehydrorhamnose reductase</fullName>
        <ecNumber evidence="3 6">1.1.1.133</ecNumber>
    </recommendedName>
</protein>
<keyword evidence="6" id="KW-0560">Oxidoreductase</keyword>
<feature type="domain" description="RmlD-like substrate binding" evidence="7">
    <location>
        <begin position="19"/>
        <end position="312"/>
    </location>
</feature>
<comment type="caution">
    <text evidence="8">The sequence shown here is derived from an EMBL/GenBank/DDBJ whole genome shotgun (WGS) entry which is preliminary data.</text>
</comment>
<dbReference type="InterPro" id="IPR036291">
    <property type="entry name" value="NAD(P)-bd_dom_sf"/>
</dbReference>
<evidence type="ECO:0000256" key="6">
    <source>
        <dbReference type="RuleBase" id="RU364082"/>
    </source>
</evidence>
<reference evidence="8 9" key="1">
    <citation type="submission" date="2019-03" db="EMBL/GenBank/DDBJ databases">
        <title>Genomic Encyclopedia of Archaeal and Bacterial Type Strains, Phase II (KMG-II): from individual species to whole genera.</title>
        <authorList>
            <person name="Goeker M."/>
        </authorList>
    </citation>
    <scope>NUCLEOTIDE SEQUENCE [LARGE SCALE GENOMIC DNA]</scope>
    <source>
        <strain evidence="8 9">DSM 28353</strain>
    </source>
</reference>
<evidence type="ECO:0000256" key="3">
    <source>
        <dbReference type="ARBA" id="ARBA00012929"/>
    </source>
</evidence>
<accession>A0A4R6WEV2</accession>
<dbReference type="AlphaFoldDB" id="A0A4R6WEV2"/>
<proteinExistence type="inferred from homology"/>
<dbReference type="InterPro" id="IPR029903">
    <property type="entry name" value="RmlD-like-bd"/>
</dbReference>
<evidence type="ECO:0000256" key="1">
    <source>
        <dbReference type="ARBA" id="ARBA00004781"/>
    </source>
</evidence>
<dbReference type="EMBL" id="SNYV01000015">
    <property type="protein sequence ID" value="TDQ76553.1"/>
    <property type="molecule type" value="Genomic_DNA"/>
</dbReference>
<keyword evidence="9" id="KW-1185">Reference proteome</keyword>
<keyword evidence="6" id="KW-0521">NADP</keyword>
<evidence type="ECO:0000313" key="8">
    <source>
        <dbReference type="EMBL" id="TDQ76553.1"/>
    </source>
</evidence>
<evidence type="ECO:0000313" key="9">
    <source>
        <dbReference type="Proteomes" id="UP000295292"/>
    </source>
</evidence>
<evidence type="ECO:0000256" key="5">
    <source>
        <dbReference type="ARBA" id="ARBA00048200"/>
    </source>
</evidence>